<gene>
    <name evidence="1" type="ORF">SADUNF_Sadunf05G0033200</name>
</gene>
<proteinExistence type="predicted"/>
<keyword evidence="2" id="KW-1185">Reference proteome</keyword>
<dbReference type="EMBL" id="JADGMS010000005">
    <property type="protein sequence ID" value="KAF9681730.1"/>
    <property type="molecule type" value="Genomic_DNA"/>
</dbReference>
<comment type="caution">
    <text evidence="1">The sequence shown here is derived from an EMBL/GenBank/DDBJ whole genome shotgun (WGS) entry which is preliminary data.</text>
</comment>
<name>A0A835K6J2_9ROSI</name>
<protein>
    <submittedName>
        <fullName evidence="1">Uncharacterized protein</fullName>
    </submittedName>
</protein>
<evidence type="ECO:0000313" key="1">
    <source>
        <dbReference type="EMBL" id="KAF9681730.1"/>
    </source>
</evidence>
<sequence>MVEKGKDWGRKWGDLDDFKKDVRRNLDFFLHHLNLMLLRSRLVKESRDLDEKRTILAASRTSKKSTVTMMESFAIDKPNEETLKL</sequence>
<accession>A0A835K6J2</accession>
<dbReference type="AlphaFoldDB" id="A0A835K6J2"/>
<organism evidence="1 2">
    <name type="scientific">Salix dunnii</name>
    <dbReference type="NCBI Taxonomy" id="1413687"/>
    <lineage>
        <taxon>Eukaryota</taxon>
        <taxon>Viridiplantae</taxon>
        <taxon>Streptophyta</taxon>
        <taxon>Embryophyta</taxon>
        <taxon>Tracheophyta</taxon>
        <taxon>Spermatophyta</taxon>
        <taxon>Magnoliopsida</taxon>
        <taxon>eudicotyledons</taxon>
        <taxon>Gunneridae</taxon>
        <taxon>Pentapetalae</taxon>
        <taxon>rosids</taxon>
        <taxon>fabids</taxon>
        <taxon>Malpighiales</taxon>
        <taxon>Salicaceae</taxon>
        <taxon>Saliceae</taxon>
        <taxon>Salix</taxon>
    </lineage>
</organism>
<evidence type="ECO:0000313" key="2">
    <source>
        <dbReference type="Proteomes" id="UP000657918"/>
    </source>
</evidence>
<dbReference type="Proteomes" id="UP000657918">
    <property type="component" value="Unassembled WGS sequence"/>
</dbReference>
<reference evidence="1 2" key="1">
    <citation type="submission" date="2020-10" db="EMBL/GenBank/DDBJ databases">
        <title>Plant Genome Project.</title>
        <authorList>
            <person name="Zhang R.-G."/>
        </authorList>
    </citation>
    <scope>NUCLEOTIDE SEQUENCE [LARGE SCALE GENOMIC DNA]</scope>
    <source>
        <strain evidence="1">FAFU-HL-1</strain>
        <tissue evidence="1">Leaf</tissue>
    </source>
</reference>